<comment type="caution">
    <text evidence="3">The sequence shown here is derived from an EMBL/GenBank/DDBJ whole genome shotgun (WGS) entry which is preliminary data.</text>
</comment>
<dbReference type="AlphaFoldDB" id="A0AAN6PIL4"/>
<organism evidence="3 4">
    <name type="scientific">Parachaetomium inaequale</name>
    <dbReference type="NCBI Taxonomy" id="2588326"/>
    <lineage>
        <taxon>Eukaryota</taxon>
        <taxon>Fungi</taxon>
        <taxon>Dikarya</taxon>
        <taxon>Ascomycota</taxon>
        <taxon>Pezizomycotina</taxon>
        <taxon>Sordariomycetes</taxon>
        <taxon>Sordariomycetidae</taxon>
        <taxon>Sordariales</taxon>
        <taxon>Chaetomiaceae</taxon>
        <taxon>Parachaetomium</taxon>
    </lineage>
</organism>
<accession>A0AAN6PIL4</accession>
<dbReference type="InterPro" id="IPR000073">
    <property type="entry name" value="AB_hydrolase_1"/>
</dbReference>
<keyword evidence="4" id="KW-1185">Reference proteome</keyword>
<dbReference type="InterPro" id="IPR029058">
    <property type="entry name" value="AB_hydrolase_fold"/>
</dbReference>
<evidence type="ECO:0000313" key="4">
    <source>
        <dbReference type="Proteomes" id="UP001303115"/>
    </source>
</evidence>
<dbReference type="EMBL" id="MU854356">
    <property type="protein sequence ID" value="KAK4041531.1"/>
    <property type="molecule type" value="Genomic_DNA"/>
</dbReference>
<sequence length="376" mass="40017">MQHTLALLGGLGLALSGASTASKSSGNCRDVSFSLPVTSQNVRFASPPDPNDTAAIVEFMRDTWRGKAPATNGTITVADTFTITGTYCTPKNPKKAKGLQVLVHGITYNKEMWSGYGFGDPYDWHAAATARGYATLALDRLGHGANPQRPDPLAIVQPQLQLDLLAAIFKAARTKSKSNILHQAFKKVIFVGHSYGSFLGAALGAQYPTVADALVLTGYSSYLDFTDVINADWVSAAEHDPARFGAGLAKGYVTMSNPAQRAGAFFVGAFDAAIAPVDFAREDTLTVGEIGAIGAILGPAVGYKGPVLAVTGVGDVFFCETPQEKCEEHLRATAEAFPDAKSFDFFVPENTGHDLTLHYSAGKTAKRVHDWLDRKL</sequence>
<gene>
    <name evidence="3" type="ORF">C8A01DRAFT_14732</name>
</gene>
<feature type="signal peptide" evidence="1">
    <location>
        <begin position="1"/>
        <end position="21"/>
    </location>
</feature>
<keyword evidence="1" id="KW-0732">Signal</keyword>
<dbReference type="Gene3D" id="3.40.50.1820">
    <property type="entry name" value="alpha/beta hydrolase"/>
    <property type="match status" value="1"/>
</dbReference>
<reference evidence="4" key="1">
    <citation type="journal article" date="2023" name="Mol. Phylogenet. Evol.">
        <title>Genome-scale phylogeny and comparative genomics of the fungal order Sordariales.</title>
        <authorList>
            <person name="Hensen N."/>
            <person name="Bonometti L."/>
            <person name="Westerberg I."/>
            <person name="Brannstrom I.O."/>
            <person name="Guillou S."/>
            <person name="Cros-Aarteil S."/>
            <person name="Calhoun S."/>
            <person name="Haridas S."/>
            <person name="Kuo A."/>
            <person name="Mondo S."/>
            <person name="Pangilinan J."/>
            <person name="Riley R."/>
            <person name="LaButti K."/>
            <person name="Andreopoulos B."/>
            <person name="Lipzen A."/>
            <person name="Chen C."/>
            <person name="Yan M."/>
            <person name="Daum C."/>
            <person name="Ng V."/>
            <person name="Clum A."/>
            <person name="Steindorff A."/>
            <person name="Ohm R.A."/>
            <person name="Martin F."/>
            <person name="Silar P."/>
            <person name="Natvig D.O."/>
            <person name="Lalanne C."/>
            <person name="Gautier V."/>
            <person name="Ament-Velasquez S.L."/>
            <person name="Kruys A."/>
            <person name="Hutchinson M.I."/>
            <person name="Powell A.J."/>
            <person name="Barry K."/>
            <person name="Miller A.N."/>
            <person name="Grigoriev I.V."/>
            <person name="Debuchy R."/>
            <person name="Gladieux P."/>
            <person name="Hiltunen Thoren M."/>
            <person name="Johannesson H."/>
        </authorList>
    </citation>
    <scope>NUCLEOTIDE SEQUENCE [LARGE SCALE GENOMIC DNA]</scope>
    <source>
        <strain evidence="4">CBS 284.82</strain>
    </source>
</reference>
<evidence type="ECO:0000313" key="3">
    <source>
        <dbReference type="EMBL" id="KAK4041531.1"/>
    </source>
</evidence>
<proteinExistence type="predicted"/>
<dbReference type="SUPFAM" id="SSF53474">
    <property type="entry name" value="alpha/beta-Hydrolases"/>
    <property type="match status" value="1"/>
</dbReference>
<feature type="domain" description="AB hydrolase-1" evidence="2">
    <location>
        <begin position="101"/>
        <end position="357"/>
    </location>
</feature>
<protein>
    <submittedName>
        <fullName evidence="3">Cardiolipin-specific deacylase, mitochondrial</fullName>
    </submittedName>
</protein>
<evidence type="ECO:0000256" key="1">
    <source>
        <dbReference type="SAM" id="SignalP"/>
    </source>
</evidence>
<evidence type="ECO:0000259" key="2">
    <source>
        <dbReference type="Pfam" id="PF12697"/>
    </source>
</evidence>
<feature type="chain" id="PRO_5042821411" evidence="1">
    <location>
        <begin position="22"/>
        <end position="376"/>
    </location>
</feature>
<dbReference type="Pfam" id="PF12697">
    <property type="entry name" value="Abhydrolase_6"/>
    <property type="match status" value="1"/>
</dbReference>
<name>A0AAN6PIL4_9PEZI</name>
<dbReference type="Proteomes" id="UP001303115">
    <property type="component" value="Unassembled WGS sequence"/>
</dbReference>